<evidence type="ECO:0000313" key="8">
    <source>
        <dbReference type="EMBL" id="EDS04614.1"/>
    </source>
</evidence>
<reference evidence="8" key="1">
    <citation type="submission" date="2007-10" db="EMBL/GenBank/DDBJ databases">
        <authorList>
            <person name="Fulton L."/>
            <person name="Clifton S."/>
            <person name="Fulton B."/>
            <person name="Xu J."/>
            <person name="Minx P."/>
            <person name="Pepin K.H."/>
            <person name="Johnson M."/>
            <person name="Thiruvilangam P."/>
            <person name="Bhonagiri V."/>
            <person name="Nash W.E."/>
            <person name="Mardis E.R."/>
            <person name="Wilson R.K."/>
        </authorList>
    </citation>
    <scope>NUCLEOTIDE SEQUENCE [LARGE SCALE GENOMIC DNA]</scope>
    <source>
        <strain evidence="8">DSM 17216</strain>
    </source>
</reference>
<comment type="cofactor">
    <cofactor evidence="6">
        <name>[2Fe-2S] cluster</name>
        <dbReference type="ChEBI" id="CHEBI:190135"/>
    </cofactor>
</comment>
<sequence length="164" mass="18060">MEKICLSQRRIDEIKNVCRKYGNDPGELINILHGVQDTLGYLPKEVQELIALELGISAARVYGVVSFYSFFTMKPKGKYPISVCMGTACYVRGGEKVLDEFRRQLGIEVGGTTPDGLFSLDSLRCVGACGLAPVVMIGPRVYGRLKVTDVKGILDEIQALEKEI</sequence>
<feature type="binding site" evidence="7">
    <location>
        <position position="89"/>
    </location>
    <ligand>
        <name>[2Fe-2S] cluster</name>
        <dbReference type="ChEBI" id="CHEBI:190135"/>
    </ligand>
</feature>
<dbReference type="Gene3D" id="1.10.10.1590">
    <property type="entry name" value="NADH-quinone oxidoreductase subunit E"/>
    <property type="match status" value="1"/>
</dbReference>
<gene>
    <name evidence="8" type="ORF">ALIPUT_00485</name>
</gene>
<dbReference type="GO" id="GO:0051537">
    <property type="term" value="F:2 iron, 2 sulfur cluster binding"/>
    <property type="evidence" value="ECO:0007669"/>
    <property type="project" value="UniProtKB-KW"/>
</dbReference>
<dbReference type="InterPro" id="IPR002023">
    <property type="entry name" value="NuoE-like"/>
</dbReference>
<dbReference type="PIRSF" id="PIRSF000216">
    <property type="entry name" value="NADH_DH_24kDa"/>
    <property type="match status" value="1"/>
</dbReference>
<accession>B0MU23</accession>
<feature type="binding site" evidence="7">
    <location>
        <position position="84"/>
    </location>
    <ligand>
        <name>[2Fe-2S] cluster</name>
        <dbReference type="ChEBI" id="CHEBI:190135"/>
    </ligand>
</feature>
<proteinExistence type="inferred from homology"/>
<comment type="caution">
    <text evidence="8">The sequence shown here is derived from an EMBL/GenBank/DDBJ whole genome shotgun (WGS) entry which is preliminary data.</text>
</comment>
<organism evidence="8 9">
    <name type="scientific">Alistipes putredinis DSM 17216</name>
    <dbReference type="NCBI Taxonomy" id="445970"/>
    <lineage>
        <taxon>Bacteria</taxon>
        <taxon>Pseudomonadati</taxon>
        <taxon>Bacteroidota</taxon>
        <taxon>Bacteroidia</taxon>
        <taxon>Bacteroidales</taxon>
        <taxon>Rikenellaceae</taxon>
        <taxon>Alistipes</taxon>
    </lineage>
</organism>
<dbReference type="RefSeq" id="WP_004329320.1">
    <property type="nucleotide sequence ID" value="NZ_DS499579.1"/>
</dbReference>
<evidence type="ECO:0000313" key="9">
    <source>
        <dbReference type="Proteomes" id="UP000005819"/>
    </source>
</evidence>
<keyword evidence="5 7" id="KW-0411">Iron-sulfur</keyword>
<dbReference type="SUPFAM" id="SSF52833">
    <property type="entry name" value="Thioredoxin-like"/>
    <property type="match status" value="1"/>
</dbReference>
<keyword evidence="2 7" id="KW-0001">2Fe-2S</keyword>
<keyword evidence="9" id="KW-1185">Reference proteome</keyword>
<dbReference type="GO" id="GO:0016491">
    <property type="term" value="F:oxidoreductase activity"/>
    <property type="evidence" value="ECO:0007669"/>
    <property type="project" value="InterPro"/>
</dbReference>
<dbReference type="CDD" id="cd03064">
    <property type="entry name" value="TRX_Fd_NuoE"/>
    <property type="match status" value="1"/>
</dbReference>
<name>B0MU23_9BACT</name>
<dbReference type="eggNOG" id="COG1905">
    <property type="taxonomic scope" value="Bacteria"/>
</dbReference>
<dbReference type="GeneID" id="73803519"/>
<evidence type="ECO:0000256" key="1">
    <source>
        <dbReference type="ARBA" id="ARBA00010643"/>
    </source>
</evidence>
<protein>
    <submittedName>
        <fullName evidence="8">Respiratory-chain NADH dehydrogenase 24 Kd subunit</fullName>
    </submittedName>
</protein>
<keyword evidence="4 7" id="KW-0408">Iron</keyword>
<evidence type="ECO:0000256" key="7">
    <source>
        <dbReference type="PIRSR" id="PIRSR000216-1"/>
    </source>
</evidence>
<dbReference type="InterPro" id="IPR042128">
    <property type="entry name" value="NuoE_dom"/>
</dbReference>
<evidence type="ECO:0000256" key="3">
    <source>
        <dbReference type="ARBA" id="ARBA00022723"/>
    </source>
</evidence>
<feature type="binding site" evidence="7">
    <location>
        <position position="129"/>
    </location>
    <ligand>
        <name>[2Fe-2S] cluster</name>
        <dbReference type="ChEBI" id="CHEBI:190135"/>
    </ligand>
</feature>
<evidence type="ECO:0000256" key="5">
    <source>
        <dbReference type="ARBA" id="ARBA00023014"/>
    </source>
</evidence>
<dbReference type="InterPro" id="IPR041921">
    <property type="entry name" value="NuoE_N"/>
</dbReference>
<dbReference type="PANTHER" id="PTHR43342:SF2">
    <property type="entry name" value="POTENTIAL NAD-REDUCING HYDROGENASE SUBUNIT"/>
    <property type="match status" value="1"/>
</dbReference>
<evidence type="ECO:0000256" key="6">
    <source>
        <dbReference type="ARBA" id="ARBA00034078"/>
    </source>
</evidence>
<evidence type="ECO:0000256" key="2">
    <source>
        <dbReference type="ARBA" id="ARBA00022714"/>
    </source>
</evidence>
<dbReference type="OrthoDB" id="9807941at2"/>
<dbReference type="InterPro" id="IPR036249">
    <property type="entry name" value="Thioredoxin-like_sf"/>
</dbReference>
<dbReference type="InterPro" id="IPR028431">
    <property type="entry name" value="NADP_DH_HndA-like"/>
</dbReference>
<dbReference type="EMBL" id="ABFK02000016">
    <property type="protein sequence ID" value="EDS04614.1"/>
    <property type="molecule type" value="Genomic_DNA"/>
</dbReference>
<dbReference type="Proteomes" id="UP000005819">
    <property type="component" value="Unassembled WGS sequence"/>
</dbReference>
<dbReference type="Gene3D" id="3.40.30.10">
    <property type="entry name" value="Glutaredoxin"/>
    <property type="match status" value="1"/>
</dbReference>
<feature type="binding site" evidence="7">
    <location>
        <position position="125"/>
    </location>
    <ligand>
        <name>[2Fe-2S] cluster</name>
        <dbReference type="ChEBI" id="CHEBI:190135"/>
    </ligand>
</feature>
<dbReference type="AlphaFoldDB" id="B0MU23"/>
<dbReference type="Pfam" id="PF01257">
    <property type="entry name" value="2Fe-2S_thioredx"/>
    <property type="match status" value="1"/>
</dbReference>
<comment type="cofactor">
    <cofactor evidence="7">
        <name>[2Fe-2S] cluster</name>
        <dbReference type="ChEBI" id="CHEBI:190135"/>
    </cofactor>
    <text evidence="7">Binds 1 [2Fe-2S] cluster.</text>
</comment>
<reference evidence="8" key="2">
    <citation type="submission" date="2013-09" db="EMBL/GenBank/DDBJ databases">
        <title>Draft genome sequence of Alistipes putredinis (DSM 17216).</title>
        <authorList>
            <person name="Sudarsanam P."/>
            <person name="Ley R."/>
            <person name="Guruge J."/>
            <person name="Turnbaugh P.J."/>
            <person name="Mahowald M."/>
            <person name="Liep D."/>
            <person name="Gordon J."/>
        </authorList>
    </citation>
    <scope>NUCLEOTIDE SEQUENCE</scope>
    <source>
        <strain evidence="8">DSM 17216</strain>
    </source>
</reference>
<keyword evidence="3 7" id="KW-0479">Metal-binding</keyword>
<evidence type="ECO:0000256" key="4">
    <source>
        <dbReference type="ARBA" id="ARBA00023004"/>
    </source>
</evidence>
<dbReference type="PANTHER" id="PTHR43342">
    <property type="entry name" value="NADH-QUINONE OXIDOREDUCTASE, E SUBUNIT"/>
    <property type="match status" value="1"/>
</dbReference>
<comment type="similarity">
    <text evidence="1">Belongs to the complex I 24 kDa subunit family.</text>
</comment>
<dbReference type="HOGENOM" id="CLU_054362_2_1_10"/>
<dbReference type="GO" id="GO:0046872">
    <property type="term" value="F:metal ion binding"/>
    <property type="evidence" value="ECO:0007669"/>
    <property type="project" value="UniProtKB-KW"/>
</dbReference>